<evidence type="ECO:0000256" key="8">
    <source>
        <dbReference type="ARBA" id="ARBA00023014"/>
    </source>
</evidence>
<evidence type="ECO:0000256" key="6">
    <source>
        <dbReference type="ARBA" id="ARBA00023002"/>
    </source>
</evidence>
<keyword evidence="4" id="KW-0479">Metal-binding</keyword>
<dbReference type="Pfam" id="PF13450">
    <property type="entry name" value="NAD_binding_8"/>
    <property type="match status" value="1"/>
</dbReference>
<evidence type="ECO:0000259" key="9">
    <source>
        <dbReference type="PROSITE" id="PS51379"/>
    </source>
</evidence>
<dbReference type="SUPFAM" id="SSF54862">
    <property type="entry name" value="4Fe-4S ferredoxins"/>
    <property type="match status" value="1"/>
</dbReference>
<dbReference type="SUPFAM" id="SSF51905">
    <property type="entry name" value="FAD/NAD(P)-binding domain"/>
    <property type="match status" value="1"/>
</dbReference>
<feature type="domain" description="4Fe-4S ferredoxin-type" evidence="9">
    <location>
        <begin position="611"/>
        <end position="640"/>
    </location>
</feature>
<evidence type="ECO:0000256" key="3">
    <source>
        <dbReference type="ARBA" id="ARBA00022485"/>
    </source>
</evidence>
<dbReference type="GO" id="GO:0051539">
    <property type="term" value="F:4 iron, 4 sulfur cluster binding"/>
    <property type="evidence" value="ECO:0007669"/>
    <property type="project" value="UniProtKB-KW"/>
</dbReference>
<dbReference type="InterPro" id="IPR039650">
    <property type="entry name" value="HdrA-like"/>
</dbReference>
<dbReference type="InterPro" id="IPR017896">
    <property type="entry name" value="4Fe4S_Fe-S-bd"/>
</dbReference>
<evidence type="ECO:0000313" key="10">
    <source>
        <dbReference type="EMBL" id="NDY55500.1"/>
    </source>
</evidence>
<feature type="domain" description="4Fe-4S ferredoxin-type" evidence="9">
    <location>
        <begin position="235"/>
        <end position="265"/>
    </location>
</feature>
<gene>
    <name evidence="10" type="ORF">G3N56_01910</name>
</gene>
<dbReference type="InterPro" id="IPR036188">
    <property type="entry name" value="FAD/NAD-bd_sf"/>
</dbReference>
<dbReference type="Gene3D" id="3.40.50.720">
    <property type="entry name" value="NAD(P)-binding Rossmann-like Domain"/>
    <property type="match status" value="1"/>
</dbReference>
<keyword evidence="6" id="KW-0560">Oxidoreductase</keyword>
<keyword evidence="7" id="KW-0408">Iron</keyword>
<sequence length="677" mass="74310">MANRIGVYVCHCGTNIAGKVDVETVATYASGLKNVAVARDYKFMCSDPGQETIIRDIRKLGLTRVVVASCSPRLHEKTFQNACLRAGLNPFLFQMTCIREHCSWVIEDRDEATKKAEHLVAAAVNRVNHHQELYSRKEKVHPDVMVVGAGIAGIQAALDISKAGFNVHLVERGPSIGGHMAQFDKTFPTLDCAACISTPKMVAVSQERRINLLTYSEVEKVTGFVGNYTVTVKRKPRYVNENLCTGCGLCMEKCPKKVPSEFDEGIGKRKAIYRNSPQSVPNKPVIDVENCTFFRKGKCRVCEKNCPSGAIDFTQQETELVLDVGSIILATGFDTLDPTPLITYGFGRYPEVYTGLQFERINNAVGPTGGKIVMKNGKAPDSVAIVHCVGSRDVNHHPYCSRVCCMYALKYDHLIKDKIGHHVKVYNFYIDMRCFGKGYEEFYRRVQEEGVTFVRGRPAEITDQAKTPQEEGKLVVVCEDTLLGRTLRVPVDMVVLCTAMEPRKDTAQVARVFGVSQGTDKFFLEEHPKLGPVSTATDGIFLAGACQGPKDIPDAVSHAAGAACQALAMAARGEVTISPTTSWINPDICVGCRICVGLCPYSAIEFDERRHIAVVNEAMCKGCGSCAGYCPSGAAQIRHFTEKAVFAEIEGLLDPLHRIIPAAVVDDLWSSKMKQEA</sequence>
<evidence type="ECO:0000256" key="4">
    <source>
        <dbReference type="ARBA" id="ARBA00022723"/>
    </source>
</evidence>
<dbReference type="PROSITE" id="PS51379">
    <property type="entry name" value="4FE4S_FER_2"/>
    <property type="match status" value="4"/>
</dbReference>
<dbReference type="Gene3D" id="3.30.70.20">
    <property type="match status" value="2"/>
</dbReference>
<protein>
    <submittedName>
        <fullName evidence="10">CoB--CoM heterodisulfide reductase iron-sulfur subunit A family protein</fullName>
    </submittedName>
</protein>
<evidence type="ECO:0000256" key="1">
    <source>
        <dbReference type="ARBA" id="ARBA00001974"/>
    </source>
</evidence>
<dbReference type="InterPro" id="IPR017900">
    <property type="entry name" value="4Fe4S_Fe_S_CS"/>
</dbReference>
<dbReference type="PANTHER" id="PTHR43498:SF1">
    <property type="entry name" value="COB--COM HETERODISULFIDE REDUCTASE IRON-SULFUR SUBUNIT A"/>
    <property type="match status" value="1"/>
</dbReference>
<reference evidence="10 11" key="1">
    <citation type="submission" date="2020-02" db="EMBL/GenBank/DDBJ databases">
        <title>Comparative genomics of sulfur disproportionating microorganisms.</title>
        <authorList>
            <person name="Ward L.M."/>
            <person name="Bertran E."/>
            <person name="Johnston D.T."/>
        </authorList>
    </citation>
    <scope>NUCLEOTIDE SEQUENCE [LARGE SCALE GENOMIC DNA]</scope>
    <source>
        <strain evidence="10 11">DSM 3696</strain>
    </source>
</reference>
<comment type="similarity">
    <text evidence="2">Belongs to the HdrA family.</text>
</comment>
<keyword evidence="8" id="KW-0411">Iron-sulfur</keyword>
<dbReference type="EMBL" id="JAAGRQ010000005">
    <property type="protein sequence ID" value="NDY55500.1"/>
    <property type="molecule type" value="Genomic_DNA"/>
</dbReference>
<dbReference type="GO" id="GO:0016491">
    <property type="term" value="F:oxidoreductase activity"/>
    <property type="evidence" value="ECO:0007669"/>
    <property type="project" value="UniProtKB-KW"/>
</dbReference>
<dbReference type="PANTHER" id="PTHR43498">
    <property type="entry name" value="FERREDOXIN:COB-COM HETERODISULFIDE REDUCTASE SUBUNIT A"/>
    <property type="match status" value="1"/>
</dbReference>
<dbReference type="PROSITE" id="PS00198">
    <property type="entry name" value="4FE4S_FER_1"/>
    <property type="match status" value="3"/>
</dbReference>
<evidence type="ECO:0000256" key="5">
    <source>
        <dbReference type="ARBA" id="ARBA00022827"/>
    </source>
</evidence>
<evidence type="ECO:0000256" key="2">
    <source>
        <dbReference type="ARBA" id="ARBA00006561"/>
    </source>
</evidence>
<dbReference type="Pfam" id="PF00037">
    <property type="entry name" value="Fer4"/>
    <property type="match status" value="1"/>
</dbReference>
<proteinExistence type="inferred from homology"/>
<comment type="cofactor">
    <cofactor evidence="1">
        <name>FAD</name>
        <dbReference type="ChEBI" id="CHEBI:57692"/>
    </cofactor>
</comment>
<keyword evidence="3" id="KW-0004">4Fe-4S</keyword>
<organism evidence="10 11">
    <name type="scientific">Desulfolutivibrio sulfodismutans</name>
    <dbReference type="NCBI Taxonomy" id="63561"/>
    <lineage>
        <taxon>Bacteria</taxon>
        <taxon>Pseudomonadati</taxon>
        <taxon>Thermodesulfobacteriota</taxon>
        <taxon>Desulfovibrionia</taxon>
        <taxon>Desulfovibrionales</taxon>
        <taxon>Desulfovibrionaceae</taxon>
        <taxon>Desulfolutivibrio</taxon>
    </lineage>
</organism>
<dbReference type="Pfam" id="PF12838">
    <property type="entry name" value="Fer4_7"/>
    <property type="match status" value="1"/>
</dbReference>
<feature type="domain" description="4Fe-4S ferredoxin-type" evidence="9">
    <location>
        <begin position="580"/>
        <end position="609"/>
    </location>
</feature>
<evidence type="ECO:0000256" key="7">
    <source>
        <dbReference type="ARBA" id="ARBA00023004"/>
    </source>
</evidence>
<dbReference type="Proteomes" id="UP000469724">
    <property type="component" value="Unassembled WGS sequence"/>
</dbReference>
<keyword evidence="5" id="KW-0285">Flavoprotein</keyword>
<evidence type="ECO:0000313" key="11">
    <source>
        <dbReference type="Proteomes" id="UP000469724"/>
    </source>
</evidence>
<comment type="caution">
    <text evidence="10">The sequence shown here is derived from an EMBL/GenBank/DDBJ whole genome shotgun (WGS) entry which is preliminary data.</text>
</comment>
<keyword evidence="5" id="KW-0274">FAD</keyword>
<dbReference type="AlphaFoldDB" id="A0A7K3NH22"/>
<feature type="domain" description="4Fe-4S ferredoxin-type" evidence="9">
    <location>
        <begin position="282"/>
        <end position="316"/>
    </location>
</feature>
<name>A0A7K3NH22_9BACT</name>
<accession>A0A7K3NH22</accession>
<dbReference type="GO" id="GO:0046872">
    <property type="term" value="F:metal ion binding"/>
    <property type="evidence" value="ECO:0007669"/>
    <property type="project" value="UniProtKB-KW"/>
</dbReference>
<keyword evidence="11" id="KW-1185">Reference proteome</keyword>
<dbReference type="RefSeq" id="WP_163300556.1">
    <property type="nucleotide sequence ID" value="NZ_JAAGRQ010000005.1"/>
</dbReference>